<keyword evidence="5 10" id="KW-1133">Transmembrane helix</keyword>
<evidence type="ECO:0000313" key="12">
    <source>
        <dbReference type="EMBL" id="GGA45607.1"/>
    </source>
</evidence>
<feature type="transmembrane region" description="Helical" evidence="10">
    <location>
        <begin position="314"/>
        <end position="334"/>
    </location>
</feature>
<dbReference type="PANTHER" id="PTHR10110:SF86">
    <property type="entry name" value="SODIUM_HYDROGEN EXCHANGER 7"/>
    <property type="match status" value="1"/>
</dbReference>
<comment type="subcellular location">
    <subcellularLocation>
        <location evidence="1 10">Cell membrane</location>
        <topology evidence="1 10">Multi-pass membrane protein</topology>
    </subcellularLocation>
</comment>
<dbReference type="PANTHER" id="PTHR10110">
    <property type="entry name" value="SODIUM/HYDROGEN EXCHANGER"/>
    <property type="match status" value="1"/>
</dbReference>
<feature type="domain" description="Cation/H+ exchanger transmembrane" evidence="11">
    <location>
        <begin position="10"/>
        <end position="412"/>
    </location>
</feature>
<dbReference type="InterPro" id="IPR004705">
    <property type="entry name" value="Cation/H_exchanger_CPA1_bac"/>
</dbReference>
<dbReference type="NCBIfam" id="TIGR00831">
    <property type="entry name" value="a_cpa1"/>
    <property type="match status" value="1"/>
</dbReference>
<name>A0ABQ1GKS7_9BACL</name>
<dbReference type="Gene3D" id="6.10.140.1330">
    <property type="match status" value="1"/>
</dbReference>
<feature type="transmembrane region" description="Helical" evidence="10">
    <location>
        <begin position="216"/>
        <end position="233"/>
    </location>
</feature>
<feature type="transmembrane region" description="Helical" evidence="10">
    <location>
        <begin position="276"/>
        <end position="294"/>
    </location>
</feature>
<keyword evidence="7 10" id="KW-0406">Ion transport</keyword>
<keyword evidence="13" id="KW-1185">Reference proteome</keyword>
<evidence type="ECO:0000256" key="4">
    <source>
        <dbReference type="ARBA" id="ARBA00022692"/>
    </source>
</evidence>
<keyword evidence="4 10" id="KW-0812">Transmembrane</keyword>
<evidence type="ECO:0000256" key="1">
    <source>
        <dbReference type="ARBA" id="ARBA00004651"/>
    </source>
</evidence>
<dbReference type="Pfam" id="PF00999">
    <property type="entry name" value="Na_H_Exchanger"/>
    <property type="match status" value="1"/>
</dbReference>
<feature type="transmembrane region" description="Helical" evidence="10">
    <location>
        <begin position="46"/>
        <end position="66"/>
    </location>
</feature>
<dbReference type="Proteomes" id="UP000609323">
    <property type="component" value="Unassembled WGS sequence"/>
</dbReference>
<evidence type="ECO:0000256" key="5">
    <source>
        <dbReference type="ARBA" id="ARBA00022989"/>
    </source>
</evidence>
<evidence type="ECO:0000256" key="7">
    <source>
        <dbReference type="ARBA" id="ARBA00023065"/>
    </source>
</evidence>
<keyword evidence="8 10" id="KW-0472">Membrane</keyword>
<organism evidence="12 13">
    <name type="scientific">Paenibacillus physcomitrellae</name>
    <dbReference type="NCBI Taxonomy" id="1619311"/>
    <lineage>
        <taxon>Bacteria</taxon>
        <taxon>Bacillati</taxon>
        <taxon>Bacillota</taxon>
        <taxon>Bacilli</taxon>
        <taxon>Bacillales</taxon>
        <taxon>Paenibacillaceae</taxon>
        <taxon>Paenibacillus</taxon>
    </lineage>
</organism>
<feature type="transmembrane region" description="Helical" evidence="10">
    <location>
        <begin position="78"/>
        <end position="103"/>
    </location>
</feature>
<evidence type="ECO:0000256" key="10">
    <source>
        <dbReference type="RuleBase" id="RU366002"/>
    </source>
</evidence>
<evidence type="ECO:0000256" key="6">
    <source>
        <dbReference type="ARBA" id="ARBA00023053"/>
    </source>
</evidence>
<feature type="transmembrane region" description="Helical" evidence="10">
    <location>
        <begin position="156"/>
        <end position="177"/>
    </location>
</feature>
<evidence type="ECO:0000256" key="3">
    <source>
        <dbReference type="ARBA" id="ARBA00022475"/>
    </source>
</evidence>
<dbReference type="InterPro" id="IPR006153">
    <property type="entry name" value="Cation/H_exchanger_TM"/>
</dbReference>
<comment type="caution">
    <text evidence="12">The sequence shown here is derived from an EMBL/GenBank/DDBJ whole genome shotgun (WGS) entry which is preliminary data.</text>
</comment>
<reference evidence="13" key="1">
    <citation type="journal article" date="2019" name="Int. J. Syst. Evol. Microbiol.">
        <title>The Global Catalogue of Microorganisms (GCM) 10K type strain sequencing project: providing services to taxonomists for standard genome sequencing and annotation.</title>
        <authorList>
            <consortium name="The Broad Institute Genomics Platform"/>
            <consortium name="The Broad Institute Genome Sequencing Center for Infectious Disease"/>
            <person name="Wu L."/>
            <person name="Ma J."/>
        </authorList>
    </citation>
    <scope>NUCLEOTIDE SEQUENCE [LARGE SCALE GENOMIC DNA]</scope>
    <source>
        <strain evidence="13">CGMCC 1.15044</strain>
    </source>
</reference>
<feature type="transmembrane region" description="Helical" evidence="10">
    <location>
        <begin position="183"/>
        <end position="204"/>
    </location>
</feature>
<feature type="transmembrane region" description="Helical" evidence="10">
    <location>
        <begin position="355"/>
        <end position="378"/>
    </location>
</feature>
<evidence type="ECO:0000259" key="11">
    <source>
        <dbReference type="Pfam" id="PF00999"/>
    </source>
</evidence>
<proteinExistence type="inferred from homology"/>
<evidence type="ECO:0000256" key="8">
    <source>
        <dbReference type="ARBA" id="ARBA00023136"/>
    </source>
</evidence>
<keyword evidence="3 10" id="KW-1003">Cell membrane</keyword>
<keyword evidence="10" id="KW-0050">Antiport</keyword>
<sequence length="676" mass="75417">MEIFFSVLILLGLIGLSNLLNRFAPFVPVPLFQIALGAVISIIPPHIHLPLNPELFFVLFIAPLLYNDGKKTPRDELWSLRAPILLMALGLVFATVVVAGYFIHFRIPSIPLAAAFALAAILSPTDAVAVSSIASRIKLPRRILRLLEGESLMNDASGLVAFKFAVAAAVTGVFSLVDATLSFFLIAIGGLLIGAVLALLIYRLQGWIRSLGMEDVTLLMLVQILTPFLIYLIAEEIGVSGILAVVAAGLVHSIDTDRISSPHYRLRITSDSTWSVILFLLNGLVFVILGLQLPDVGRVIFNDPNFSNGRVLGYIVQISLLLLALRFVWVYLFWRVGNGDQQEQSELDSHRFKTSLLISLSGVRGTVTLAGAFSIPFMLGNGASFPERNLIIFIAAGVILFSLLTASIVLPLLSRDPNAEDEQAEKQQELTARVALLQKAISVTKEEMTPSNQRAAMELISYYNQEIREMQSLVASDIDLYQETECEIRLLGIKAERAEIELLLSRGEIAEQVASKFFDMIDEMEYMLTTRRKFSMRFSFLRLIFRRLFNKLFRPSAVTREKDKLEEYKEAKLKTCQAAIQAISNNLCAENRMISTGVITRYKEMIYRLSSSREAAESPQVKAYKKELRMKAVQAERDEVQTMYEKGSISRSVANKLRQFVNMVEASLLDEEPEHG</sequence>
<keyword evidence="6 10" id="KW-0915">Sodium</keyword>
<feature type="transmembrane region" description="Helical" evidence="10">
    <location>
        <begin position="109"/>
        <end position="135"/>
    </location>
</feature>
<evidence type="ECO:0000256" key="9">
    <source>
        <dbReference type="ARBA" id="ARBA00023201"/>
    </source>
</evidence>
<gene>
    <name evidence="12" type="primary">nhaK</name>
    <name evidence="12" type="ORF">GCM10010917_33650</name>
</gene>
<evidence type="ECO:0000313" key="13">
    <source>
        <dbReference type="Proteomes" id="UP000609323"/>
    </source>
</evidence>
<keyword evidence="2 10" id="KW-0813">Transport</keyword>
<feature type="transmembrane region" description="Helical" evidence="10">
    <location>
        <begin position="239"/>
        <end position="255"/>
    </location>
</feature>
<dbReference type="InterPro" id="IPR018422">
    <property type="entry name" value="Cation/H_exchanger_CPA1"/>
</dbReference>
<keyword evidence="9 10" id="KW-0739">Sodium transport</keyword>
<comment type="similarity">
    <text evidence="10">Belongs to the monovalent cation:proton antiporter 1 (CPA1) transporter (TC 2.A.36) family.</text>
</comment>
<feature type="transmembrane region" description="Helical" evidence="10">
    <location>
        <begin position="390"/>
        <end position="413"/>
    </location>
</feature>
<comment type="function">
    <text evidence="10">Na(+)/H(+) antiporter that extrudes sodium in exchange for external protons.</text>
</comment>
<evidence type="ECO:0000256" key="2">
    <source>
        <dbReference type="ARBA" id="ARBA00022448"/>
    </source>
</evidence>
<accession>A0ABQ1GKS7</accession>
<dbReference type="EMBL" id="BMHF01000013">
    <property type="protein sequence ID" value="GGA45607.1"/>
    <property type="molecule type" value="Genomic_DNA"/>
</dbReference>
<dbReference type="RefSeq" id="WP_094096065.1">
    <property type="nucleotide sequence ID" value="NZ_BMHF01000013.1"/>
</dbReference>
<protein>
    <submittedName>
        <fullName evidence="12">Sodium, potassium, lithium and rubidium/H(+) antiporter</fullName>
    </submittedName>
</protein>